<reference evidence="1 2" key="1">
    <citation type="submission" date="2018-09" db="EMBL/GenBank/DDBJ databases">
        <title>Phylogeny of the Shewanellaceae, and recommendation for two new genera, Pseudoshewanella and Parashewanella.</title>
        <authorList>
            <person name="Wang G."/>
        </authorList>
    </citation>
    <scope>NUCLEOTIDE SEQUENCE [LARGE SCALE GENOMIC DNA]</scope>
    <source>
        <strain evidence="1 2">C51</strain>
    </source>
</reference>
<name>A0A3L8Q105_9GAMM</name>
<sequence>MSSINAFKSSLDYALSNLFASKMKIFIEQMVFMDGTFWLRFRFGSSMKIHKERIEVVHEQYGAPFFNEIQWAKFNQYLSFYKTYQNFIKFQCPESQANFIEFVMKEVQDGHGF</sequence>
<evidence type="ECO:0000313" key="1">
    <source>
        <dbReference type="EMBL" id="RLV60403.1"/>
    </source>
</evidence>
<comment type="caution">
    <text evidence="1">The sequence shown here is derived from an EMBL/GenBank/DDBJ whole genome shotgun (WGS) entry which is preliminary data.</text>
</comment>
<dbReference type="AlphaFoldDB" id="A0A3L8Q105"/>
<protein>
    <submittedName>
        <fullName evidence="1">Uncharacterized protein</fullName>
    </submittedName>
</protein>
<proteinExistence type="predicted"/>
<evidence type="ECO:0000313" key="2">
    <source>
        <dbReference type="Proteomes" id="UP000281474"/>
    </source>
</evidence>
<dbReference type="RefSeq" id="WP_121838301.1">
    <property type="nucleotide sequence ID" value="NZ_ML014765.1"/>
</dbReference>
<dbReference type="Proteomes" id="UP000281474">
    <property type="component" value="Unassembled WGS sequence"/>
</dbReference>
<dbReference type="EMBL" id="QZEI01000016">
    <property type="protein sequence ID" value="RLV60403.1"/>
    <property type="molecule type" value="Genomic_DNA"/>
</dbReference>
<organism evidence="1 2">
    <name type="scientific">Parashewanella curva</name>
    <dbReference type="NCBI Taxonomy" id="2338552"/>
    <lineage>
        <taxon>Bacteria</taxon>
        <taxon>Pseudomonadati</taxon>
        <taxon>Pseudomonadota</taxon>
        <taxon>Gammaproteobacteria</taxon>
        <taxon>Alteromonadales</taxon>
        <taxon>Shewanellaceae</taxon>
        <taxon>Parashewanella</taxon>
    </lineage>
</organism>
<accession>A0A3L8Q105</accession>
<gene>
    <name evidence="1" type="ORF">D5018_07025</name>
</gene>
<keyword evidence="2" id="KW-1185">Reference proteome</keyword>